<evidence type="ECO:0000259" key="10">
    <source>
        <dbReference type="SMART" id="SM01005"/>
    </source>
</evidence>
<comment type="catalytic activity">
    <reaction evidence="1 7">
        <text>L-alanine = D-alanine</text>
        <dbReference type="Rhea" id="RHEA:20249"/>
        <dbReference type="ChEBI" id="CHEBI:57416"/>
        <dbReference type="ChEBI" id="CHEBI:57972"/>
        <dbReference type="EC" id="5.1.1.1"/>
    </reaction>
</comment>
<gene>
    <name evidence="11" type="ORF">FHS81_000574</name>
</gene>
<dbReference type="PRINTS" id="PR00992">
    <property type="entry name" value="ALARACEMASE"/>
</dbReference>
<reference evidence="11 12" key="1">
    <citation type="submission" date="2020-08" db="EMBL/GenBank/DDBJ databases">
        <title>Genomic Encyclopedia of Type Strains, Phase IV (KMG-IV): sequencing the most valuable type-strain genomes for metagenomic binning, comparative biology and taxonomic classification.</title>
        <authorList>
            <person name="Goeker M."/>
        </authorList>
    </citation>
    <scope>NUCLEOTIDE SEQUENCE [LARGE SCALE GENOMIC DNA]</scope>
    <source>
        <strain evidence="11 12">DSM 28760</strain>
    </source>
</reference>
<keyword evidence="12" id="KW-1185">Reference proteome</keyword>
<keyword evidence="5 7" id="KW-0663">Pyridoxal phosphate</keyword>
<dbReference type="Pfam" id="PF00842">
    <property type="entry name" value="Ala_racemase_C"/>
    <property type="match status" value="1"/>
</dbReference>
<dbReference type="Gene3D" id="3.20.20.10">
    <property type="entry name" value="Alanine racemase"/>
    <property type="match status" value="1"/>
</dbReference>
<evidence type="ECO:0000256" key="3">
    <source>
        <dbReference type="ARBA" id="ARBA00007880"/>
    </source>
</evidence>
<dbReference type="SMART" id="SM01005">
    <property type="entry name" value="Ala_racemase_C"/>
    <property type="match status" value="1"/>
</dbReference>
<comment type="similarity">
    <text evidence="3 7">Belongs to the alanine racemase family.</text>
</comment>
<evidence type="ECO:0000256" key="7">
    <source>
        <dbReference type="HAMAP-Rule" id="MF_01201"/>
    </source>
</evidence>
<sequence length="387" mass="40627">MVSSRELAVFLSAAPSAGLLVIDLDAVRFNYRLLRGLLQGAACGGVVKADAYGLGAAKVVPVLAAEGCRHFFVAHLDEALALLPHLPDDATTYVLNGLTRNGAEEAARLVVAGKAVVPVLNSVDQLAVWRGKAAQSGRVLPAAVQVDTGMSRLGLPPENVKAVAGDADAFTGLDVHFVMSHLACADEPRNPASTGQLANFRTARALLAQHPALARSRSCFANSSGIFLGADYHFDLVRPGAALYGINPLPGGDNPLRGVASLFGRIIQTRWIPAGTHVGYGYTATATRPTRVATLSVGYADGWLRSLSGKGAVWLGDDRLPILGRVSMDSICVDATDIAEERLAPDTPVELIGIHQDVDDVADAAGTIGYEVLTSLGSRYRREYLGG</sequence>
<evidence type="ECO:0000256" key="6">
    <source>
        <dbReference type="ARBA" id="ARBA00023235"/>
    </source>
</evidence>
<evidence type="ECO:0000256" key="5">
    <source>
        <dbReference type="ARBA" id="ARBA00022898"/>
    </source>
</evidence>
<comment type="cofactor">
    <cofactor evidence="2 7 8">
        <name>pyridoxal 5'-phosphate</name>
        <dbReference type="ChEBI" id="CHEBI:597326"/>
    </cofactor>
</comment>
<evidence type="ECO:0000256" key="8">
    <source>
        <dbReference type="PIRSR" id="PIRSR600821-50"/>
    </source>
</evidence>
<dbReference type="GO" id="GO:0030632">
    <property type="term" value="P:D-alanine biosynthetic process"/>
    <property type="evidence" value="ECO:0007669"/>
    <property type="project" value="UniProtKB-UniRule"/>
</dbReference>
<comment type="pathway">
    <text evidence="7">Amino-acid biosynthesis; D-alanine biosynthesis; D-alanine from L-alanine: step 1/1.</text>
</comment>
<feature type="active site" description="Proton acceptor; specific for D-alanine" evidence="7">
    <location>
        <position position="48"/>
    </location>
</feature>
<dbReference type="RefSeq" id="WP_183750504.1">
    <property type="nucleotide sequence ID" value="NZ_JACICC010000001.1"/>
</dbReference>
<feature type="binding site" evidence="7 9">
    <location>
        <position position="328"/>
    </location>
    <ligand>
        <name>substrate</name>
    </ligand>
</feature>
<proteinExistence type="inferred from homology"/>
<evidence type="ECO:0000256" key="9">
    <source>
        <dbReference type="PIRSR" id="PIRSR600821-52"/>
    </source>
</evidence>
<feature type="modified residue" description="N6-(pyridoxal phosphate)lysine" evidence="7 8">
    <location>
        <position position="48"/>
    </location>
</feature>
<dbReference type="InterPro" id="IPR011079">
    <property type="entry name" value="Ala_racemase_C"/>
</dbReference>
<evidence type="ECO:0000313" key="11">
    <source>
        <dbReference type="EMBL" id="MBB3808520.1"/>
    </source>
</evidence>
<dbReference type="Pfam" id="PF01168">
    <property type="entry name" value="Ala_racemase_N"/>
    <property type="match status" value="1"/>
</dbReference>
<dbReference type="AlphaFoldDB" id="A0A7W6EF54"/>
<organism evidence="11 12">
    <name type="scientific">Pseudochelatococcus contaminans</name>
    <dbReference type="NCBI Taxonomy" id="1538103"/>
    <lineage>
        <taxon>Bacteria</taxon>
        <taxon>Pseudomonadati</taxon>
        <taxon>Pseudomonadota</taxon>
        <taxon>Alphaproteobacteria</taxon>
        <taxon>Hyphomicrobiales</taxon>
        <taxon>Chelatococcaceae</taxon>
        <taxon>Pseudochelatococcus</taxon>
    </lineage>
</organism>
<dbReference type="InterPro" id="IPR009006">
    <property type="entry name" value="Ala_racemase/Decarboxylase_C"/>
</dbReference>
<dbReference type="SUPFAM" id="SSF50621">
    <property type="entry name" value="Alanine racemase C-terminal domain-like"/>
    <property type="match status" value="1"/>
</dbReference>
<feature type="binding site" evidence="7 9">
    <location>
        <position position="152"/>
    </location>
    <ligand>
        <name>substrate</name>
    </ligand>
</feature>
<dbReference type="EMBL" id="JACICC010000001">
    <property type="protein sequence ID" value="MBB3808520.1"/>
    <property type="molecule type" value="Genomic_DNA"/>
</dbReference>
<dbReference type="Proteomes" id="UP000537592">
    <property type="component" value="Unassembled WGS sequence"/>
</dbReference>
<dbReference type="GO" id="GO:0008784">
    <property type="term" value="F:alanine racemase activity"/>
    <property type="evidence" value="ECO:0007669"/>
    <property type="project" value="UniProtKB-UniRule"/>
</dbReference>
<dbReference type="GO" id="GO:0005829">
    <property type="term" value="C:cytosol"/>
    <property type="evidence" value="ECO:0007669"/>
    <property type="project" value="TreeGrafter"/>
</dbReference>
<keyword evidence="6 7" id="KW-0413">Isomerase</keyword>
<evidence type="ECO:0000313" key="12">
    <source>
        <dbReference type="Proteomes" id="UP000537592"/>
    </source>
</evidence>
<feature type="active site" description="Proton acceptor; specific for L-alanine" evidence="7">
    <location>
        <position position="280"/>
    </location>
</feature>
<comment type="caution">
    <text evidence="11">The sequence shown here is derived from an EMBL/GenBank/DDBJ whole genome shotgun (WGS) entry which is preliminary data.</text>
</comment>
<feature type="domain" description="Alanine racemase C-terminal" evidence="10">
    <location>
        <begin position="259"/>
        <end position="385"/>
    </location>
</feature>
<dbReference type="InterPro" id="IPR001608">
    <property type="entry name" value="Ala_racemase_N"/>
</dbReference>
<dbReference type="HAMAP" id="MF_01201">
    <property type="entry name" value="Ala_racemase"/>
    <property type="match status" value="1"/>
</dbReference>
<dbReference type="PANTHER" id="PTHR30511">
    <property type="entry name" value="ALANINE RACEMASE"/>
    <property type="match status" value="1"/>
</dbReference>
<dbReference type="PANTHER" id="PTHR30511:SF0">
    <property type="entry name" value="ALANINE RACEMASE, CATABOLIC-RELATED"/>
    <property type="match status" value="1"/>
</dbReference>
<dbReference type="SUPFAM" id="SSF51419">
    <property type="entry name" value="PLP-binding barrel"/>
    <property type="match status" value="1"/>
</dbReference>
<dbReference type="NCBIfam" id="TIGR00492">
    <property type="entry name" value="alr"/>
    <property type="match status" value="1"/>
</dbReference>
<dbReference type="PROSITE" id="PS00395">
    <property type="entry name" value="ALANINE_RACEMASE"/>
    <property type="match status" value="1"/>
</dbReference>
<dbReference type="InterPro" id="IPR000821">
    <property type="entry name" value="Ala_racemase"/>
</dbReference>
<dbReference type="GO" id="GO:0030170">
    <property type="term" value="F:pyridoxal phosphate binding"/>
    <property type="evidence" value="ECO:0007669"/>
    <property type="project" value="UniProtKB-UniRule"/>
</dbReference>
<dbReference type="EC" id="5.1.1.1" evidence="4 7"/>
<dbReference type="CDD" id="cd00430">
    <property type="entry name" value="PLPDE_III_AR"/>
    <property type="match status" value="1"/>
</dbReference>
<comment type="function">
    <text evidence="7">Catalyzes the interconversion of L-alanine and D-alanine. May also act on other amino acids.</text>
</comment>
<evidence type="ECO:0000256" key="4">
    <source>
        <dbReference type="ARBA" id="ARBA00013089"/>
    </source>
</evidence>
<evidence type="ECO:0000256" key="1">
    <source>
        <dbReference type="ARBA" id="ARBA00000316"/>
    </source>
</evidence>
<protein>
    <recommendedName>
        <fullName evidence="4 7">Alanine racemase</fullName>
        <ecNumber evidence="4 7">5.1.1.1</ecNumber>
    </recommendedName>
</protein>
<evidence type="ECO:0000256" key="2">
    <source>
        <dbReference type="ARBA" id="ARBA00001933"/>
    </source>
</evidence>
<dbReference type="InterPro" id="IPR029066">
    <property type="entry name" value="PLP-binding_barrel"/>
</dbReference>
<dbReference type="InterPro" id="IPR020622">
    <property type="entry name" value="Ala_racemase_pyridoxalP-BS"/>
</dbReference>
<dbReference type="UniPathway" id="UPA00042">
    <property type="reaction ID" value="UER00497"/>
</dbReference>
<name>A0A7W6EF54_9HYPH</name>
<accession>A0A7W6EF54</accession>
<dbReference type="Gene3D" id="2.40.37.10">
    <property type="entry name" value="Lyase, Ornithine Decarboxylase, Chain A, domain 1"/>
    <property type="match status" value="1"/>
</dbReference>